<sequence length="149" mass="16536">MVPLWLWLVDSLALLVALSAFLLVALVVRRRWLTRRGGAFEMSVNRHPEASARGWMLGIAVYRSTEIEWFRGFSLSPRPKYRLPRGAVQIDGRRVPQGAEAYALHDSHVIVDAQSPTPIRQLALSPSSLTGLLAWLESSPPGQGVNNVL</sequence>
<gene>
    <name evidence="2" type="ORF">FNM00_03920</name>
</gene>
<dbReference type="Pfam" id="PF10739">
    <property type="entry name" value="DUF2550"/>
    <property type="match status" value="1"/>
</dbReference>
<keyword evidence="3" id="KW-1185">Reference proteome</keyword>
<dbReference type="Proteomes" id="UP000316988">
    <property type="component" value="Unassembled WGS sequence"/>
</dbReference>
<dbReference type="OrthoDB" id="4793422at2"/>
<feature type="transmembrane region" description="Helical" evidence="1">
    <location>
        <begin position="6"/>
        <end position="28"/>
    </location>
</feature>
<accession>A0A554SGV7</accession>
<proteinExistence type="predicted"/>
<keyword evidence="1" id="KW-1133">Transmembrane helix</keyword>
<comment type="caution">
    <text evidence="2">The sequence shown here is derived from an EMBL/GenBank/DDBJ whole genome shotgun (WGS) entry which is preliminary data.</text>
</comment>
<dbReference type="EMBL" id="VLNT01000002">
    <property type="protein sequence ID" value="TSD65580.1"/>
    <property type="molecule type" value="Genomic_DNA"/>
</dbReference>
<dbReference type="AlphaFoldDB" id="A0A554SGV7"/>
<dbReference type="InterPro" id="IPR019675">
    <property type="entry name" value="DUF2550"/>
</dbReference>
<keyword evidence="1" id="KW-0812">Transmembrane</keyword>
<evidence type="ECO:0000313" key="3">
    <source>
        <dbReference type="Proteomes" id="UP000316988"/>
    </source>
</evidence>
<organism evidence="2 3">
    <name type="scientific">Aeromicrobium piscarium</name>
    <dbReference type="NCBI Taxonomy" id="2590901"/>
    <lineage>
        <taxon>Bacteria</taxon>
        <taxon>Bacillati</taxon>
        <taxon>Actinomycetota</taxon>
        <taxon>Actinomycetes</taxon>
        <taxon>Propionibacteriales</taxon>
        <taxon>Nocardioidaceae</taxon>
        <taxon>Aeromicrobium</taxon>
    </lineage>
</organism>
<evidence type="ECO:0000256" key="1">
    <source>
        <dbReference type="SAM" id="Phobius"/>
    </source>
</evidence>
<keyword evidence="1" id="KW-0472">Membrane</keyword>
<name>A0A554SGV7_9ACTN</name>
<evidence type="ECO:0000313" key="2">
    <source>
        <dbReference type="EMBL" id="TSD65580.1"/>
    </source>
</evidence>
<protein>
    <submittedName>
        <fullName evidence="2">DUF2550 family protein</fullName>
    </submittedName>
</protein>
<reference evidence="2 3" key="1">
    <citation type="submission" date="2019-07" db="EMBL/GenBank/DDBJ databases">
        <authorList>
            <person name="Zhao L.H."/>
        </authorList>
    </citation>
    <scope>NUCLEOTIDE SEQUENCE [LARGE SCALE GENOMIC DNA]</scope>
    <source>
        <strain evidence="2 3">Co35</strain>
    </source>
</reference>